<comment type="caution">
    <text evidence="2">The sequence shown here is derived from an EMBL/GenBank/DDBJ whole genome shotgun (WGS) entry which is preliminary data.</text>
</comment>
<dbReference type="EMBL" id="JACRYL010000012">
    <property type="protein sequence ID" value="MBC6111604.1"/>
    <property type="molecule type" value="Genomic_DNA"/>
</dbReference>
<evidence type="ECO:0000313" key="3">
    <source>
        <dbReference type="Proteomes" id="UP000652755"/>
    </source>
</evidence>
<feature type="chain" id="PRO_5046383257" description="CarboxypepD_reg-like domain-containing protein" evidence="1">
    <location>
        <begin position="24"/>
        <end position="386"/>
    </location>
</feature>
<reference evidence="2 3" key="1">
    <citation type="submission" date="2020-08" db="EMBL/GenBank/DDBJ databases">
        <authorList>
            <person name="Sun Q."/>
            <person name="Inoue M."/>
        </authorList>
    </citation>
    <scope>NUCLEOTIDE SEQUENCE [LARGE SCALE GENOMIC DNA]</scope>
    <source>
        <strain evidence="2 3">CCM 8938</strain>
    </source>
</reference>
<name>A0ABR7KU15_9SPHI</name>
<evidence type="ECO:0000256" key="1">
    <source>
        <dbReference type="SAM" id="SignalP"/>
    </source>
</evidence>
<evidence type="ECO:0008006" key="4">
    <source>
        <dbReference type="Google" id="ProtNLM"/>
    </source>
</evidence>
<organism evidence="2 3">
    <name type="scientific">Pedobacter fastidiosus</name>
    <dbReference type="NCBI Taxonomy" id="2765361"/>
    <lineage>
        <taxon>Bacteria</taxon>
        <taxon>Pseudomonadati</taxon>
        <taxon>Bacteroidota</taxon>
        <taxon>Sphingobacteriia</taxon>
        <taxon>Sphingobacteriales</taxon>
        <taxon>Sphingobacteriaceae</taxon>
        <taxon>Pedobacter</taxon>
    </lineage>
</organism>
<feature type="signal peptide" evidence="1">
    <location>
        <begin position="1"/>
        <end position="23"/>
    </location>
</feature>
<accession>A0ABR7KU15</accession>
<dbReference type="Proteomes" id="UP000652755">
    <property type="component" value="Unassembled WGS sequence"/>
</dbReference>
<protein>
    <recommendedName>
        <fullName evidence="4">CarboxypepD_reg-like domain-containing protein</fullName>
    </recommendedName>
</protein>
<gene>
    <name evidence="2" type="ORF">H7U22_14355</name>
</gene>
<evidence type="ECO:0000313" key="2">
    <source>
        <dbReference type="EMBL" id="MBC6111604.1"/>
    </source>
</evidence>
<keyword evidence="3" id="KW-1185">Reference proteome</keyword>
<proteinExistence type="predicted"/>
<keyword evidence="1" id="KW-0732">Signal</keyword>
<dbReference type="RefSeq" id="WP_187072052.1">
    <property type="nucleotide sequence ID" value="NZ_JACRYL010000012.1"/>
</dbReference>
<dbReference type="Pfam" id="PF13715">
    <property type="entry name" value="CarbopepD_reg_2"/>
    <property type="match status" value="1"/>
</dbReference>
<sequence>MRNSKLFLLTVICSLFLLSNALAQKIITGQITNESKKGIESVSIYNKKILIALSDHEGNFRVKVDSLKSGQTLSFSSVGYENRSIVIDESNTDASIIVKLKDRYVNLKDVQIYAPNFVFTLIKNGLKKLADTGVVNKKLLCRQYVVREGKYKTFAEGIFNLRTDEYKNDILLQLNSIRRLDQLSSVTPSGVQINYAIDLRMELKSYFVNNLNDNLLSEDNDYDIEGKVEYEGEKCYKIYFSRVRNVLYKSRNGWIYITVDKHLIKGIESNIATLAKNMIWINKQNYIIKNGLSHLANTYLKCNVVAGLFSEGEPSAEMELLFLEDLDPTEKNNNNYSTSKLRQDLYKYPKKYSAELWKDLYQKHNLIFPQIIVETYKFKGSVEAEF</sequence>